<dbReference type="OrthoDB" id="570195at2"/>
<dbReference type="Proteomes" id="UP000430670">
    <property type="component" value="Unassembled WGS sequence"/>
</dbReference>
<gene>
    <name evidence="4" type="ORF">GJ688_11590</name>
</gene>
<feature type="chain" id="PRO_5038502579" description="Lipoprotein" evidence="3">
    <location>
        <begin position="23"/>
        <end position="133"/>
    </location>
</feature>
<evidence type="ECO:0000313" key="4">
    <source>
        <dbReference type="EMBL" id="MTV49619.1"/>
    </source>
</evidence>
<evidence type="ECO:0000256" key="1">
    <source>
        <dbReference type="ARBA" id="ARBA00022729"/>
    </source>
</evidence>
<feature type="compositionally biased region" description="Polar residues" evidence="2">
    <location>
        <begin position="42"/>
        <end position="54"/>
    </location>
</feature>
<dbReference type="InterPro" id="IPR037873">
    <property type="entry name" value="BamE-like"/>
</dbReference>
<proteinExistence type="predicted"/>
<organism evidence="4 5">
    <name type="scientific">Heliobacterium mobile</name>
    <name type="common">Heliobacillus mobilis</name>
    <dbReference type="NCBI Taxonomy" id="28064"/>
    <lineage>
        <taxon>Bacteria</taxon>
        <taxon>Bacillati</taxon>
        <taxon>Bacillota</taxon>
        <taxon>Clostridia</taxon>
        <taxon>Eubacteriales</taxon>
        <taxon>Heliobacteriaceae</taxon>
        <taxon>Heliobacterium</taxon>
    </lineage>
</organism>
<keyword evidence="1 3" id="KW-0732">Signal</keyword>
<dbReference type="Pfam" id="PF07467">
    <property type="entry name" value="BLIP"/>
    <property type="match status" value="1"/>
</dbReference>
<protein>
    <recommendedName>
        <fullName evidence="6">Lipoprotein</fullName>
    </recommendedName>
</protein>
<reference evidence="4 5" key="1">
    <citation type="submission" date="2019-11" db="EMBL/GenBank/DDBJ databases">
        <title>Whole-genome sequence of a the green, strictly anaerobic photosynthetic bacterium Heliobacillus mobilis DSM 6151.</title>
        <authorList>
            <person name="Kyndt J.A."/>
            <person name="Meyer T.E."/>
        </authorList>
    </citation>
    <scope>NUCLEOTIDE SEQUENCE [LARGE SCALE GENOMIC DNA]</scope>
    <source>
        <strain evidence="4 5">DSM 6151</strain>
    </source>
</reference>
<dbReference type="InterPro" id="IPR024221">
    <property type="entry name" value="BLIP_dom_sf"/>
</dbReference>
<evidence type="ECO:0008006" key="6">
    <source>
        <dbReference type="Google" id="ProtNLM"/>
    </source>
</evidence>
<sequence length="133" mass="13809">MIKKAMLGTMACALAISLAACGGNTGKPAGNTSSNPSNSSPAHVQQTQAPQAQNGKKGGAPQKYTGDLYNKINLDMTYAQVVQLVGADGDESDKTESNVKTSAVYTWKNPDGSSMNVTIKDGKVVSKAQMGLR</sequence>
<dbReference type="AlphaFoldDB" id="A0A6I3SL25"/>
<evidence type="ECO:0000256" key="3">
    <source>
        <dbReference type="SAM" id="SignalP"/>
    </source>
</evidence>
<feature type="region of interest" description="Disordered" evidence="2">
    <location>
        <begin position="26"/>
        <end position="64"/>
    </location>
</feature>
<dbReference type="Gene3D" id="3.30.1450.10">
    <property type="match status" value="1"/>
</dbReference>
<dbReference type="EMBL" id="WNKU01000012">
    <property type="protein sequence ID" value="MTV49619.1"/>
    <property type="molecule type" value="Genomic_DNA"/>
</dbReference>
<dbReference type="PROSITE" id="PS51257">
    <property type="entry name" value="PROKAR_LIPOPROTEIN"/>
    <property type="match status" value="1"/>
</dbReference>
<dbReference type="InterPro" id="IPR009099">
    <property type="entry name" value="Beta-lactamas_inhib"/>
</dbReference>
<accession>A0A6I3SL25</accession>
<name>A0A6I3SL25_HELMO</name>
<keyword evidence="5" id="KW-1185">Reference proteome</keyword>
<evidence type="ECO:0000256" key="2">
    <source>
        <dbReference type="SAM" id="MobiDB-lite"/>
    </source>
</evidence>
<comment type="caution">
    <text evidence="4">The sequence shown here is derived from an EMBL/GenBank/DDBJ whole genome shotgun (WGS) entry which is preliminary data.</text>
</comment>
<dbReference type="RefSeq" id="WP_155476715.1">
    <property type="nucleotide sequence ID" value="NZ_WNKU01000012.1"/>
</dbReference>
<evidence type="ECO:0000313" key="5">
    <source>
        <dbReference type="Proteomes" id="UP000430670"/>
    </source>
</evidence>
<dbReference type="SUPFAM" id="SSF55648">
    <property type="entry name" value="beta-lactamase-inhibitor protein, BLIP"/>
    <property type="match status" value="1"/>
</dbReference>
<feature type="signal peptide" evidence="3">
    <location>
        <begin position="1"/>
        <end position="22"/>
    </location>
</feature>